<organism evidence="1 2">
    <name type="scientific">Vigna mungo</name>
    <name type="common">Black gram</name>
    <name type="synonym">Phaseolus mungo</name>
    <dbReference type="NCBI Taxonomy" id="3915"/>
    <lineage>
        <taxon>Eukaryota</taxon>
        <taxon>Viridiplantae</taxon>
        <taxon>Streptophyta</taxon>
        <taxon>Embryophyta</taxon>
        <taxon>Tracheophyta</taxon>
        <taxon>Spermatophyta</taxon>
        <taxon>Magnoliopsida</taxon>
        <taxon>eudicotyledons</taxon>
        <taxon>Gunneridae</taxon>
        <taxon>Pentapetalae</taxon>
        <taxon>rosids</taxon>
        <taxon>fabids</taxon>
        <taxon>Fabales</taxon>
        <taxon>Fabaceae</taxon>
        <taxon>Papilionoideae</taxon>
        <taxon>50 kb inversion clade</taxon>
        <taxon>NPAAA clade</taxon>
        <taxon>indigoferoid/millettioid clade</taxon>
        <taxon>Phaseoleae</taxon>
        <taxon>Vigna</taxon>
    </lineage>
</organism>
<name>A0AAQ3P2V5_VIGMU</name>
<keyword evidence="2" id="KW-1185">Reference proteome</keyword>
<dbReference type="Proteomes" id="UP001374535">
    <property type="component" value="Chromosome 2"/>
</dbReference>
<proteinExistence type="predicted"/>
<dbReference type="EMBL" id="CP144699">
    <property type="protein sequence ID" value="WVZ20759.1"/>
    <property type="molecule type" value="Genomic_DNA"/>
</dbReference>
<dbReference type="AlphaFoldDB" id="A0AAQ3P2V5"/>
<protein>
    <submittedName>
        <fullName evidence="1">Uncharacterized protein</fullName>
    </submittedName>
</protein>
<evidence type="ECO:0000313" key="2">
    <source>
        <dbReference type="Proteomes" id="UP001374535"/>
    </source>
</evidence>
<reference evidence="1 2" key="1">
    <citation type="journal article" date="2023" name="Life. Sci Alliance">
        <title>Evolutionary insights into 3D genome organization and epigenetic landscape of Vigna mungo.</title>
        <authorList>
            <person name="Junaid A."/>
            <person name="Singh B."/>
            <person name="Bhatia S."/>
        </authorList>
    </citation>
    <scope>NUCLEOTIDE SEQUENCE [LARGE SCALE GENOMIC DNA]</scope>
    <source>
        <strain evidence="1">Urdbean</strain>
    </source>
</reference>
<sequence length="268" mass="31369">MPSFTAPKQSVSIYLHELRPKEPFSQSARYFTIAPFQTRRVHNILLYTMMQCRVAWNKSVANKRLIKFQICCRPKNATIPPRSYTTTYYSNPTPRYVWNSTSIRHLTCLRTSHHWPVPEVPRSFRGNRISVPPIPTHRVPTTVSIRTICIYSITTIPRQRSKTRKHIPRTVRRKTFRNSSFTLTSQFTKTIIPMVPLFRNSPLDLHLSTIQVMKILHHNTLNRFLGIKGDEPKPPWPVSNTVLHHHNVSYPTKPLKVLLKLLLRYTSR</sequence>
<accession>A0AAQ3P2V5</accession>
<evidence type="ECO:0000313" key="1">
    <source>
        <dbReference type="EMBL" id="WVZ20759.1"/>
    </source>
</evidence>
<gene>
    <name evidence="1" type="ORF">V8G54_008081</name>
</gene>